<dbReference type="Gene3D" id="3.90.226.10">
    <property type="entry name" value="2-enoyl-CoA Hydratase, Chain A, domain 1"/>
    <property type="match status" value="1"/>
</dbReference>
<gene>
    <name evidence="2" type="ORF">METZ01_LOCUS408473</name>
</gene>
<dbReference type="AlphaFoldDB" id="A0A382WAA9"/>
<dbReference type="InterPro" id="IPR001753">
    <property type="entry name" value="Enoyl-CoA_hydra/iso"/>
</dbReference>
<dbReference type="InterPro" id="IPR029045">
    <property type="entry name" value="ClpP/crotonase-like_dom_sf"/>
</dbReference>
<proteinExistence type="inferred from homology"/>
<dbReference type="EMBL" id="UINC01158207">
    <property type="protein sequence ID" value="SVD55619.1"/>
    <property type="molecule type" value="Genomic_DNA"/>
</dbReference>
<protein>
    <recommendedName>
        <fullName evidence="3">Enoyl-CoA hydratase</fullName>
    </recommendedName>
</protein>
<evidence type="ECO:0000313" key="2">
    <source>
        <dbReference type="EMBL" id="SVD55619.1"/>
    </source>
</evidence>
<evidence type="ECO:0000256" key="1">
    <source>
        <dbReference type="ARBA" id="ARBA00005254"/>
    </source>
</evidence>
<organism evidence="2">
    <name type="scientific">marine metagenome</name>
    <dbReference type="NCBI Taxonomy" id="408172"/>
    <lineage>
        <taxon>unclassified sequences</taxon>
        <taxon>metagenomes</taxon>
        <taxon>ecological metagenomes</taxon>
    </lineage>
</organism>
<reference evidence="2" key="1">
    <citation type="submission" date="2018-05" db="EMBL/GenBank/DDBJ databases">
        <authorList>
            <person name="Lanie J.A."/>
            <person name="Ng W.-L."/>
            <person name="Kazmierczak K.M."/>
            <person name="Andrzejewski T.M."/>
            <person name="Davidsen T.M."/>
            <person name="Wayne K.J."/>
            <person name="Tettelin H."/>
            <person name="Glass J.I."/>
            <person name="Rusch D."/>
            <person name="Podicherti R."/>
            <person name="Tsui H.-C.T."/>
            <person name="Winkler M.E."/>
        </authorList>
    </citation>
    <scope>NUCLEOTIDE SEQUENCE</scope>
</reference>
<dbReference type="SUPFAM" id="SSF52096">
    <property type="entry name" value="ClpP/crotonase"/>
    <property type="match status" value="1"/>
</dbReference>
<sequence>MLFQEVIYSVEQGVAVVTLNRPDRLNAMTLTMAGEVRAAMQQASDDDEVRVIVLTGAGRGFCAGADAARLQGRVSGIAVEEEEAPPFTGAIEGGLDLPQAFAAKYAWIATVPKPVIAA</sequence>
<dbReference type="PANTHER" id="PTHR43802:SF1">
    <property type="entry name" value="IP11341P-RELATED"/>
    <property type="match status" value="1"/>
</dbReference>
<dbReference type="Pfam" id="PF00378">
    <property type="entry name" value="ECH_1"/>
    <property type="match status" value="1"/>
</dbReference>
<evidence type="ECO:0008006" key="3">
    <source>
        <dbReference type="Google" id="ProtNLM"/>
    </source>
</evidence>
<name>A0A382WAA9_9ZZZZ</name>
<accession>A0A382WAA9</accession>
<comment type="similarity">
    <text evidence="1">Belongs to the enoyl-CoA hydratase/isomerase family.</text>
</comment>
<dbReference type="CDD" id="cd06558">
    <property type="entry name" value="crotonase-like"/>
    <property type="match status" value="1"/>
</dbReference>
<dbReference type="PANTHER" id="PTHR43802">
    <property type="entry name" value="ENOYL-COA HYDRATASE"/>
    <property type="match status" value="1"/>
</dbReference>
<feature type="non-terminal residue" evidence="2">
    <location>
        <position position="118"/>
    </location>
</feature>